<feature type="compositionally biased region" description="Polar residues" evidence="1">
    <location>
        <begin position="1"/>
        <end position="12"/>
    </location>
</feature>
<comment type="caution">
    <text evidence="2">The sequence shown here is derived from an EMBL/GenBank/DDBJ whole genome shotgun (WGS) entry which is preliminary data.</text>
</comment>
<protein>
    <submittedName>
        <fullName evidence="2">Uncharacterized protein</fullName>
    </submittedName>
</protein>
<accession>A0AAX2RKC5</accession>
<dbReference type="AlphaFoldDB" id="A0AAX2RKC5"/>
<proteinExistence type="predicted"/>
<organism evidence="2 3">
    <name type="scientific">Burkholderia cepacia</name>
    <name type="common">Pseudomonas cepacia</name>
    <dbReference type="NCBI Taxonomy" id="292"/>
    <lineage>
        <taxon>Bacteria</taxon>
        <taxon>Pseudomonadati</taxon>
        <taxon>Pseudomonadota</taxon>
        <taxon>Betaproteobacteria</taxon>
        <taxon>Burkholderiales</taxon>
        <taxon>Burkholderiaceae</taxon>
        <taxon>Burkholderia</taxon>
        <taxon>Burkholderia cepacia complex</taxon>
    </lineage>
</organism>
<dbReference type="RefSeq" id="WP_134256853.1">
    <property type="nucleotide sequence ID" value="NZ_SNSG01000032.1"/>
</dbReference>
<dbReference type="Proteomes" id="UP000298234">
    <property type="component" value="Unassembled WGS sequence"/>
</dbReference>
<evidence type="ECO:0000256" key="1">
    <source>
        <dbReference type="SAM" id="MobiDB-lite"/>
    </source>
</evidence>
<evidence type="ECO:0000313" key="3">
    <source>
        <dbReference type="Proteomes" id="UP000298234"/>
    </source>
</evidence>
<sequence length="151" mass="17081">MTTIRNPQTDPSTMVRGLGNPRSDLIDLMTSEVGRMVARRIDDAHGYDTAKPSKAVRSAAVRMVEIVRALDRDQMEACHAELNRFFRLVPFSEAIPVAIEIELKWPHHIETLPEANQRLDLIRKGGEYAMIFSPEKIENVLACIAEIEARQ</sequence>
<gene>
    <name evidence="2" type="ORF">E3D37_26865</name>
</gene>
<reference evidence="2 3" key="1">
    <citation type="submission" date="2019-03" db="EMBL/GenBank/DDBJ databases">
        <title>Burkholderia cepacia outbreak.</title>
        <authorList>
            <person name="Farzana R."/>
            <person name="Walsh T.R."/>
        </authorList>
    </citation>
    <scope>NUCLEOTIDE SEQUENCE [LARGE SCALE GENOMIC DNA]</scope>
    <source>
        <strain evidence="3">d13</strain>
    </source>
</reference>
<name>A0AAX2RKC5_BURCE</name>
<dbReference type="EMBL" id="SNSQ01000035">
    <property type="protein sequence ID" value="TEU41638.1"/>
    <property type="molecule type" value="Genomic_DNA"/>
</dbReference>
<evidence type="ECO:0000313" key="2">
    <source>
        <dbReference type="EMBL" id="TEU41638.1"/>
    </source>
</evidence>
<feature type="region of interest" description="Disordered" evidence="1">
    <location>
        <begin position="1"/>
        <end position="20"/>
    </location>
</feature>